<keyword evidence="3" id="KW-0488">Methylation</keyword>
<evidence type="ECO:0000256" key="9">
    <source>
        <dbReference type="ARBA" id="ARBA00029447"/>
    </source>
</evidence>
<keyword evidence="6 12" id="KW-1133">Transmembrane helix</keyword>
<dbReference type="CDD" id="cd06225">
    <property type="entry name" value="HAMP"/>
    <property type="match status" value="1"/>
</dbReference>
<dbReference type="GO" id="GO:0007165">
    <property type="term" value="P:signal transduction"/>
    <property type="evidence" value="ECO:0007669"/>
    <property type="project" value="UniProtKB-KW"/>
</dbReference>
<dbReference type="GO" id="GO:0006935">
    <property type="term" value="P:chemotaxis"/>
    <property type="evidence" value="ECO:0007669"/>
    <property type="project" value="UniProtKB-KW"/>
</dbReference>
<dbReference type="SMART" id="SM00304">
    <property type="entry name" value="HAMP"/>
    <property type="match status" value="1"/>
</dbReference>
<dbReference type="Gene3D" id="1.10.287.950">
    <property type="entry name" value="Methyl-accepting chemotaxis protein"/>
    <property type="match status" value="1"/>
</dbReference>
<dbReference type="PROSITE" id="PS50885">
    <property type="entry name" value="HAMP"/>
    <property type="match status" value="1"/>
</dbReference>
<dbReference type="Pfam" id="PF00015">
    <property type="entry name" value="MCPsignal"/>
    <property type="match status" value="1"/>
</dbReference>
<dbReference type="PANTHER" id="PTHR32089:SF114">
    <property type="entry name" value="METHYL-ACCEPTING CHEMOTAXIS PROTEIN MCPB"/>
    <property type="match status" value="1"/>
</dbReference>
<feature type="region of interest" description="Disordered" evidence="11">
    <location>
        <begin position="631"/>
        <end position="653"/>
    </location>
</feature>
<evidence type="ECO:0000256" key="8">
    <source>
        <dbReference type="ARBA" id="ARBA00023224"/>
    </source>
</evidence>
<dbReference type="PANTHER" id="PTHR32089">
    <property type="entry name" value="METHYL-ACCEPTING CHEMOTAXIS PROTEIN MCPB"/>
    <property type="match status" value="1"/>
</dbReference>
<dbReference type="Gene3D" id="6.10.340.10">
    <property type="match status" value="1"/>
</dbReference>
<comment type="subcellular location">
    <subcellularLocation>
        <location evidence="1">Cell membrane</location>
        <topology evidence="1">Multi-pass membrane protein</topology>
    </subcellularLocation>
</comment>
<reference evidence="15 16" key="1">
    <citation type="submission" date="2012-09" db="EMBL/GenBank/DDBJ databases">
        <title>Genome Sequence of Bacillus sp. DW5-4.</title>
        <authorList>
            <person name="Lai Q."/>
            <person name="Liu Y."/>
            <person name="Shao Z."/>
        </authorList>
    </citation>
    <scope>NUCLEOTIDE SEQUENCE [LARGE SCALE GENOMIC DNA]</scope>
    <source>
        <strain evidence="15 16">DW5-4</strain>
    </source>
</reference>
<dbReference type="OrthoDB" id="9760371at2"/>
<dbReference type="InterPro" id="IPR003660">
    <property type="entry name" value="HAMP_dom"/>
</dbReference>
<evidence type="ECO:0000256" key="12">
    <source>
        <dbReference type="SAM" id="Phobius"/>
    </source>
</evidence>
<evidence type="ECO:0000256" key="2">
    <source>
        <dbReference type="ARBA" id="ARBA00022475"/>
    </source>
</evidence>
<dbReference type="CDD" id="cd12913">
    <property type="entry name" value="PDC1_MCP_like"/>
    <property type="match status" value="1"/>
</dbReference>
<protein>
    <submittedName>
        <fullName evidence="15">Chemotaxis protein</fullName>
    </submittedName>
</protein>
<name>A0A081L6X8_9BACI</name>
<dbReference type="SUPFAM" id="SSF58104">
    <property type="entry name" value="Methyl-accepting chemotaxis protein (MCP) signaling domain"/>
    <property type="match status" value="1"/>
</dbReference>
<dbReference type="Pfam" id="PF00672">
    <property type="entry name" value="HAMP"/>
    <property type="match status" value="1"/>
</dbReference>
<feature type="transmembrane region" description="Helical" evidence="12">
    <location>
        <begin position="277"/>
        <end position="295"/>
    </location>
</feature>
<keyword evidence="4" id="KW-0145">Chemotaxis</keyword>
<feature type="domain" description="Methyl-accepting transducer" evidence="13">
    <location>
        <begin position="367"/>
        <end position="617"/>
    </location>
</feature>
<evidence type="ECO:0000256" key="11">
    <source>
        <dbReference type="SAM" id="MobiDB-lite"/>
    </source>
</evidence>
<feature type="compositionally biased region" description="Polar residues" evidence="11">
    <location>
        <begin position="633"/>
        <end position="645"/>
    </location>
</feature>
<dbReference type="Proteomes" id="UP000028091">
    <property type="component" value="Unassembled WGS sequence"/>
</dbReference>
<dbReference type="SMART" id="SM00283">
    <property type="entry name" value="MA"/>
    <property type="match status" value="1"/>
</dbReference>
<dbReference type="eggNOG" id="COG0840">
    <property type="taxonomic scope" value="Bacteria"/>
</dbReference>
<feature type="domain" description="HAMP" evidence="14">
    <location>
        <begin position="296"/>
        <end position="348"/>
    </location>
</feature>
<dbReference type="CDD" id="cd12912">
    <property type="entry name" value="PDC2_MCP_like"/>
    <property type="match status" value="1"/>
</dbReference>
<gene>
    <name evidence="15" type="ORF">BA70_12490</name>
</gene>
<dbReference type="Pfam" id="PF02743">
    <property type="entry name" value="dCache_1"/>
    <property type="match status" value="1"/>
</dbReference>
<keyword evidence="2" id="KW-1003">Cell membrane</keyword>
<keyword evidence="7 12" id="KW-0472">Membrane</keyword>
<evidence type="ECO:0000256" key="1">
    <source>
        <dbReference type="ARBA" id="ARBA00004651"/>
    </source>
</evidence>
<proteinExistence type="inferred from homology"/>
<dbReference type="AlphaFoldDB" id="A0A081L6X8"/>
<keyword evidence="16" id="KW-1185">Reference proteome</keyword>
<dbReference type="CDD" id="cd11386">
    <property type="entry name" value="MCP_signal"/>
    <property type="match status" value="1"/>
</dbReference>
<dbReference type="InterPro" id="IPR029151">
    <property type="entry name" value="Sensor-like_sf"/>
</dbReference>
<dbReference type="InterPro" id="IPR033479">
    <property type="entry name" value="dCache_1"/>
</dbReference>
<accession>A0A081L6X8</accession>
<evidence type="ECO:0000256" key="10">
    <source>
        <dbReference type="PROSITE-ProRule" id="PRU00284"/>
    </source>
</evidence>
<comment type="similarity">
    <text evidence="9">Belongs to the methyl-accepting chemotaxis (MCP) protein family.</text>
</comment>
<evidence type="ECO:0000256" key="5">
    <source>
        <dbReference type="ARBA" id="ARBA00022692"/>
    </source>
</evidence>
<evidence type="ECO:0000256" key="7">
    <source>
        <dbReference type="ARBA" id="ARBA00023136"/>
    </source>
</evidence>
<organism evidence="15 16">
    <name type="scientific">Bacillus zhangzhouensis</name>
    <dbReference type="NCBI Taxonomy" id="1178540"/>
    <lineage>
        <taxon>Bacteria</taxon>
        <taxon>Bacillati</taxon>
        <taxon>Bacillota</taxon>
        <taxon>Bacilli</taxon>
        <taxon>Bacillales</taxon>
        <taxon>Bacillaceae</taxon>
        <taxon>Bacillus</taxon>
    </lineage>
</organism>
<evidence type="ECO:0000313" key="16">
    <source>
        <dbReference type="Proteomes" id="UP000028091"/>
    </source>
</evidence>
<dbReference type="EMBL" id="JOTP01000035">
    <property type="protein sequence ID" value="KEP25004.1"/>
    <property type="molecule type" value="Genomic_DNA"/>
</dbReference>
<evidence type="ECO:0000256" key="3">
    <source>
        <dbReference type="ARBA" id="ARBA00022481"/>
    </source>
</evidence>
<dbReference type="PROSITE" id="PS50111">
    <property type="entry name" value="CHEMOTAXIS_TRANSDUC_2"/>
    <property type="match status" value="1"/>
</dbReference>
<keyword evidence="5 12" id="KW-0812">Transmembrane</keyword>
<comment type="caution">
    <text evidence="15">The sequence shown here is derived from an EMBL/GenBank/DDBJ whole genome shotgun (WGS) entry which is preliminary data.</text>
</comment>
<evidence type="ECO:0000259" key="13">
    <source>
        <dbReference type="PROSITE" id="PS50111"/>
    </source>
</evidence>
<sequence length="653" mass="71434">MFKKLQMKIAVFISVILILTVVAVQVGSNLVLKPLIERDAKTTTAATAESMKDIIALRLDGYSDTINKLATSTLTEDFAQKQTKQTLAFESDELKGLQEQDELISLAYIGTSDGKMFAFPESDFGEGYDPSKRDWYIQAAEKPDEVLWTDPYIDKATNEMVVSATKAIVRNGKVIGVAGLDLKLSSIQSYIKEQKIPYMGTAFLVDGTGTILAHPTEQGKNISKVASVKKAIDNSGIDDNKQLTVISKIKETNWTIGVSFEKKKLLWITEQMNQTSIIISVIAIILAMILSFLLARSITTPIKRLIEHVRKVTEGDLTSSLETKSQDEIGFLTKSFNQMTEGIRELIEKVKGASDQVVKSTDEVTQISNETLLSSEQIATAIQEVATGASKQAIDAETINEKSEHLYEKVRHMGELATQMQVNSKSSEDAGYRGLDALGLLVQKSTQANEESKKVEQMLLDLEHKTKNIENVVTAISEISDQTNLLALNASIEAARAGESGRGFAVVAEEVRKLAEQSAQSTKHISETVKLIQDESKKAAEAMTAASKMNEEQGDAINATGEALSSITMEMQALVGSIDSIHTQINEMTEEQQKMNDSIQSIAAISEESAASAEEVHASTDEQVQALERTKTSTEMLNESSQALSQAVDRFKL</sequence>
<evidence type="ECO:0000256" key="6">
    <source>
        <dbReference type="ARBA" id="ARBA00022989"/>
    </source>
</evidence>
<dbReference type="InterPro" id="IPR004089">
    <property type="entry name" value="MCPsignal_dom"/>
</dbReference>
<keyword evidence="8 10" id="KW-0807">Transducer</keyword>
<evidence type="ECO:0000256" key="4">
    <source>
        <dbReference type="ARBA" id="ARBA00022500"/>
    </source>
</evidence>
<evidence type="ECO:0000259" key="14">
    <source>
        <dbReference type="PROSITE" id="PS50885"/>
    </source>
</evidence>
<dbReference type="GO" id="GO:0005886">
    <property type="term" value="C:plasma membrane"/>
    <property type="evidence" value="ECO:0007669"/>
    <property type="project" value="UniProtKB-SubCell"/>
</dbReference>
<dbReference type="SUPFAM" id="SSF103190">
    <property type="entry name" value="Sensory domain-like"/>
    <property type="match status" value="1"/>
</dbReference>
<dbReference type="Gene3D" id="3.30.450.20">
    <property type="entry name" value="PAS domain"/>
    <property type="match status" value="2"/>
</dbReference>
<evidence type="ECO:0000313" key="15">
    <source>
        <dbReference type="EMBL" id="KEP25004.1"/>
    </source>
</evidence>